<name>A0A7E4ZZX9_PANRE</name>
<keyword evidence="1" id="KW-0812">Transmembrane</keyword>
<reference evidence="3" key="1">
    <citation type="journal article" date="2013" name="Genetics">
        <title>The draft genome and transcriptome of Panagrellus redivivus are shaped by the harsh demands of a free-living lifestyle.</title>
        <authorList>
            <person name="Srinivasan J."/>
            <person name="Dillman A.R."/>
            <person name="Macchietto M.G."/>
            <person name="Heikkinen L."/>
            <person name="Lakso M."/>
            <person name="Fracchia K.M."/>
            <person name="Antoshechkin I."/>
            <person name="Mortazavi A."/>
            <person name="Wong G."/>
            <person name="Sternberg P.W."/>
        </authorList>
    </citation>
    <scope>NUCLEOTIDE SEQUENCE [LARGE SCALE GENOMIC DNA]</scope>
    <source>
        <strain evidence="3">MT8872</strain>
    </source>
</reference>
<feature type="transmembrane region" description="Helical" evidence="1">
    <location>
        <begin position="455"/>
        <end position="477"/>
    </location>
</feature>
<sequence>MASFTNIWLILILCFTFVLNVKSEEPQYPSESTHTINVTCDAYPTYKLRGYQYIREYRQTLSDIMRSLLTCNFTLADVQVQADVFFSIRDHDESNIADTLWDVLDSKLEAVFSPYVFEKLQALTRSAISKEFHFFNIRHLLTDLRYEPFSLSGFPQVELYMADITNITPAKKVESEQPPLPSESSPTMNMACKSQFPYKLRDYKSSIEYKNLLSDRISVLLTCNFTVAEAEFQADVLYLGHIGDVPYFGMTFDSVLSSKMKTNVSPDVFEILDLLAESDPSKSSRSAYIKSLLNTVKSQPLLLTGFPQVELIVADVTQISPAKKVKLENIKITCEDNDNLLKVITLITFKNNSDFMKRFEKGNFIGNESLDSLIASKFSYSNCAISTNNGQNGKTIQQKPSIEVLLDNASQVKNFLKLFNTTAQSAEDVEPKKPFTSYVLTFTSNTLKFMVYNVFFDPIVSILAQFVVVPILVFTFCNRLDF</sequence>
<dbReference type="WBParaSite" id="Pan_g6241.t1">
    <property type="protein sequence ID" value="Pan_g6241.t1"/>
    <property type="gene ID" value="Pan_g6241"/>
</dbReference>
<accession>A0A7E4ZZX9</accession>
<evidence type="ECO:0000313" key="4">
    <source>
        <dbReference type="WBParaSite" id="Pan_g6241.t1"/>
    </source>
</evidence>
<keyword evidence="3" id="KW-1185">Reference proteome</keyword>
<reference evidence="4" key="2">
    <citation type="submission" date="2020-10" db="UniProtKB">
        <authorList>
            <consortium name="WormBaseParasite"/>
        </authorList>
    </citation>
    <scope>IDENTIFICATION</scope>
</reference>
<keyword evidence="1" id="KW-0472">Membrane</keyword>
<dbReference type="AlphaFoldDB" id="A0A7E4ZZX9"/>
<dbReference type="Proteomes" id="UP000492821">
    <property type="component" value="Unassembled WGS sequence"/>
</dbReference>
<evidence type="ECO:0000256" key="1">
    <source>
        <dbReference type="SAM" id="Phobius"/>
    </source>
</evidence>
<feature type="signal peptide" evidence="2">
    <location>
        <begin position="1"/>
        <end position="23"/>
    </location>
</feature>
<keyword evidence="2" id="KW-0732">Signal</keyword>
<feature type="chain" id="PRO_5028811268" evidence="2">
    <location>
        <begin position="24"/>
        <end position="482"/>
    </location>
</feature>
<evidence type="ECO:0000256" key="2">
    <source>
        <dbReference type="SAM" id="SignalP"/>
    </source>
</evidence>
<keyword evidence="1" id="KW-1133">Transmembrane helix</keyword>
<organism evidence="3 4">
    <name type="scientific">Panagrellus redivivus</name>
    <name type="common">Microworm</name>
    <dbReference type="NCBI Taxonomy" id="6233"/>
    <lineage>
        <taxon>Eukaryota</taxon>
        <taxon>Metazoa</taxon>
        <taxon>Ecdysozoa</taxon>
        <taxon>Nematoda</taxon>
        <taxon>Chromadorea</taxon>
        <taxon>Rhabditida</taxon>
        <taxon>Tylenchina</taxon>
        <taxon>Panagrolaimomorpha</taxon>
        <taxon>Panagrolaimoidea</taxon>
        <taxon>Panagrolaimidae</taxon>
        <taxon>Panagrellus</taxon>
    </lineage>
</organism>
<protein>
    <submittedName>
        <fullName evidence="4">Uncharacterized protein</fullName>
    </submittedName>
</protein>
<evidence type="ECO:0000313" key="3">
    <source>
        <dbReference type="Proteomes" id="UP000492821"/>
    </source>
</evidence>
<proteinExistence type="predicted"/>